<accession>A0A1G2T624</accession>
<sequence length="283" mass="32456">MEDKIMESSQLAEKRPWELPWWKPSDGNRKTFTYIVSIHVLALVGIFLFPIPGWGLFLLVLAVISCGGLGTSLCYHRALAHRSVKLHPVVEQSLIFCAVINGSGTPSTWVPNHRNHHADSDTVDDVSSPRHGGFWWAHLRWVYQWSASNLKKWAPDINQPKYLIWAKLQPILILLSIFSGYFVAGWKGFFWLGAIRLVYILHMQMFVNSLLHMTPGLPEGVDSSRNVWWLGPFQATAWGENWHRNHHSKSASACFSREWWQVDVPWYVIKILSFVGLATNVRT</sequence>
<evidence type="ECO:0000256" key="6">
    <source>
        <dbReference type="ARBA" id="ARBA00022989"/>
    </source>
</evidence>
<dbReference type="CDD" id="cd03505">
    <property type="entry name" value="Delta9-FADS-like"/>
    <property type="match status" value="1"/>
</dbReference>
<comment type="subcellular location">
    <subcellularLocation>
        <location evidence="1">Membrane</location>
        <topology evidence="1">Multi-pass membrane protein</topology>
    </subcellularLocation>
</comment>
<keyword evidence="8" id="KW-0443">Lipid metabolism</keyword>
<evidence type="ECO:0000256" key="11">
    <source>
        <dbReference type="SAM" id="Phobius"/>
    </source>
</evidence>
<dbReference type="PANTHER" id="PTHR11351:SF31">
    <property type="entry name" value="DESATURASE 1, ISOFORM A-RELATED"/>
    <property type="match status" value="1"/>
</dbReference>
<comment type="similarity">
    <text evidence="2">Belongs to the fatty acid desaturase type 2 family.</text>
</comment>
<dbReference type="AlphaFoldDB" id="A0A1G2T624"/>
<keyword evidence="10" id="KW-0275">Fatty acid biosynthesis</keyword>
<proteinExistence type="inferred from homology"/>
<dbReference type="Proteomes" id="UP000179264">
    <property type="component" value="Unassembled WGS sequence"/>
</dbReference>
<comment type="caution">
    <text evidence="12">The sequence shown here is derived from an EMBL/GenBank/DDBJ whole genome shotgun (WGS) entry which is preliminary data.</text>
</comment>
<dbReference type="PANTHER" id="PTHR11351">
    <property type="entry name" value="ACYL-COA DESATURASE"/>
    <property type="match status" value="1"/>
</dbReference>
<feature type="transmembrane region" description="Helical" evidence="11">
    <location>
        <begin position="55"/>
        <end position="75"/>
    </location>
</feature>
<dbReference type="GO" id="GO:0016717">
    <property type="term" value="F:oxidoreductase activity, acting on paired donors, with oxidation of a pair of donors resulting in the reduction of molecular oxygen to two molecules of water"/>
    <property type="evidence" value="ECO:0007669"/>
    <property type="project" value="InterPro"/>
</dbReference>
<organism evidence="12 13">
    <name type="scientific">Candidatus Zambryskibacteria bacterium RIFCSPHIGHO2_02_38_10.5</name>
    <dbReference type="NCBI Taxonomy" id="1802742"/>
    <lineage>
        <taxon>Bacteria</taxon>
        <taxon>Candidatus Zambryskiibacteriota</taxon>
    </lineage>
</organism>
<dbReference type="EMBL" id="MHVL01000038">
    <property type="protein sequence ID" value="OHA92735.1"/>
    <property type="molecule type" value="Genomic_DNA"/>
</dbReference>
<keyword evidence="4 11" id="KW-0812">Transmembrane</keyword>
<evidence type="ECO:0000256" key="2">
    <source>
        <dbReference type="ARBA" id="ARBA00008749"/>
    </source>
</evidence>
<evidence type="ECO:0000256" key="7">
    <source>
        <dbReference type="ARBA" id="ARBA00023002"/>
    </source>
</evidence>
<keyword evidence="5" id="KW-0276">Fatty acid metabolism</keyword>
<feature type="transmembrane region" description="Helical" evidence="11">
    <location>
        <begin position="162"/>
        <end position="183"/>
    </location>
</feature>
<evidence type="ECO:0000313" key="12">
    <source>
        <dbReference type="EMBL" id="OHA92735.1"/>
    </source>
</evidence>
<evidence type="ECO:0000256" key="4">
    <source>
        <dbReference type="ARBA" id="ARBA00022692"/>
    </source>
</evidence>
<evidence type="ECO:0000256" key="8">
    <source>
        <dbReference type="ARBA" id="ARBA00023098"/>
    </source>
</evidence>
<reference evidence="12 13" key="1">
    <citation type="journal article" date="2016" name="Nat. Commun.">
        <title>Thousands of microbial genomes shed light on interconnected biogeochemical processes in an aquifer system.</title>
        <authorList>
            <person name="Anantharaman K."/>
            <person name="Brown C.T."/>
            <person name="Hug L.A."/>
            <person name="Sharon I."/>
            <person name="Castelle C.J."/>
            <person name="Probst A.J."/>
            <person name="Thomas B.C."/>
            <person name="Singh A."/>
            <person name="Wilkins M.J."/>
            <person name="Karaoz U."/>
            <person name="Brodie E.L."/>
            <person name="Williams K.H."/>
            <person name="Hubbard S.S."/>
            <person name="Banfield J.F."/>
        </authorList>
    </citation>
    <scope>NUCLEOTIDE SEQUENCE [LARGE SCALE GENOMIC DNA]</scope>
</reference>
<keyword evidence="6 11" id="KW-1133">Transmembrane helix</keyword>
<gene>
    <name evidence="12" type="ORF">A2W58_03085</name>
</gene>
<dbReference type="GO" id="GO:0016020">
    <property type="term" value="C:membrane"/>
    <property type="evidence" value="ECO:0007669"/>
    <property type="project" value="UniProtKB-SubCell"/>
</dbReference>
<evidence type="ECO:0000256" key="10">
    <source>
        <dbReference type="ARBA" id="ARBA00023160"/>
    </source>
</evidence>
<feature type="transmembrane region" description="Helical" evidence="11">
    <location>
        <begin position="31"/>
        <end position="49"/>
    </location>
</feature>
<evidence type="ECO:0000256" key="1">
    <source>
        <dbReference type="ARBA" id="ARBA00004141"/>
    </source>
</evidence>
<dbReference type="PRINTS" id="PR00075">
    <property type="entry name" value="FACDDSATRASE"/>
</dbReference>
<dbReference type="InterPro" id="IPR015876">
    <property type="entry name" value="Acyl-CoA_DS"/>
</dbReference>
<evidence type="ECO:0000256" key="5">
    <source>
        <dbReference type="ARBA" id="ARBA00022832"/>
    </source>
</evidence>
<evidence type="ECO:0000256" key="3">
    <source>
        <dbReference type="ARBA" id="ARBA00022516"/>
    </source>
</evidence>
<protein>
    <recommendedName>
        <fullName evidence="14">Fatty acid desaturase domain-containing protein</fullName>
    </recommendedName>
</protein>
<evidence type="ECO:0008006" key="14">
    <source>
        <dbReference type="Google" id="ProtNLM"/>
    </source>
</evidence>
<dbReference type="GO" id="GO:0006633">
    <property type="term" value="P:fatty acid biosynthetic process"/>
    <property type="evidence" value="ECO:0007669"/>
    <property type="project" value="UniProtKB-KW"/>
</dbReference>
<keyword evidence="3" id="KW-0444">Lipid biosynthesis</keyword>
<evidence type="ECO:0000256" key="9">
    <source>
        <dbReference type="ARBA" id="ARBA00023136"/>
    </source>
</evidence>
<keyword evidence="7" id="KW-0560">Oxidoreductase</keyword>
<evidence type="ECO:0000313" key="13">
    <source>
        <dbReference type="Proteomes" id="UP000179264"/>
    </source>
</evidence>
<keyword evidence="9 11" id="KW-0472">Membrane</keyword>
<name>A0A1G2T624_9BACT</name>